<evidence type="ECO:0000256" key="2">
    <source>
        <dbReference type="ARBA" id="ARBA00006175"/>
    </source>
</evidence>
<dbReference type="PROSITE" id="PS00221">
    <property type="entry name" value="MIP"/>
    <property type="match status" value="1"/>
</dbReference>
<feature type="transmembrane region" description="Helical" evidence="9">
    <location>
        <begin position="82"/>
        <end position="104"/>
    </location>
</feature>
<comment type="subcellular location">
    <subcellularLocation>
        <location evidence="1">Cell membrane</location>
        <topology evidence="1">Multi-pass membrane protein</topology>
    </subcellularLocation>
</comment>
<keyword evidence="3 8" id="KW-0813">Transport</keyword>
<proteinExistence type="inferred from homology"/>
<evidence type="ECO:0000256" key="5">
    <source>
        <dbReference type="ARBA" id="ARBA00022692"/>
    </source>
</evidence>
<dbReference type="PANTHER" id="PTHR19139:SF199">
    <property type="entry name" value="MIP17260P"/>
    <property type="match status" value="1"/>
</dbReference>
<keyword evidence="4" id="KW-1003">Cell membrane</keyword>
<comment type="caution">
    <text evidence="10">The sequence shown here is derived from an EMBL/GenBank/DDBJ whole genome shotgun (WGS) entry which is preliminary data.</text>
</comment>
<dbReference type="Pfam" id="PF00230">
    <property type="entry name" value="MIP"/>
    <property type="match status" value="1"/>
</dbReference>
<comment type="similarity">
    <text evidence="2 8">Belongs to the MIP/aquaporin (TC 1.A.8) family.</text>
</comment>
<feature type="transmembrane region" description="Helical" evidence="9">
    <location>
        <begin position="159"/>
        <end position="180"/>
    </location>
</feature>
<dbReference type="PROSITE" id="PS51257">
    <property type="entry name" value="PROKAR_LIPOPROTEIN"/>
    <property type="match status" value="1"/>
</dbReference>
<accession>A0A9X3E1H1</accession>
<keyword evidence="6 9" id="KW-1133">Transmembrane helix</keyword>
<dbReference type="AlphaFoldDB" id="A0A9X3E1H1"/>
<dbReference type="InterPro" id="IPR034294">
    <property type="entry name" value="Aquaporin_transptr"/>
</dbReference>
<sequence length="232" mass="23476">MQKAIAEFIGTFTLVLFGCGAAVVAGPAIAAANTVGVLGIAFSFGLAIVAMAYAIGPISGCHVNPAVSLGALVAGRMSVGDFITYVIAQVLGAIVGALVLYLIMKGKAEGWDGGMGTNGWGPGYGGGYNVTSAFLFEVVATFIFLVVILGVTHKLVTHAFAGLAIGLTLTMIHIVGINITGTSVNPARSLGPALFVGGAALSQLWLFIVAPFIGAAIAGFVYRAGILYNGEH</sequence>
<reference evidence="10" key="1">
    <citation type="submission" date="2022-11" db="EMBL/GenBank/DDBJ databases">
        <title>Biodiversity and phylogenetic relationships of bacteria.</title>
        <authorList>
            <person name="Machado R.A.R."/>
            <person name="Bhat A."/>
            <person name="Loulou A."/>
            <person name="Kallel S."/>
        </authorList>
    </citation>
    <scope>NUCLEOTIDE SEQUENCE</scope>
    <source>
        <strain evidence="10">K-TC2</strain>
    </source>
</reference>
<dbReference type="Proteomes" id="UP001144805">
    <property type="component" value="Unassembled WGS sequence"/>
</dbReference>
<evidence type="ECO:0000256" key="9">
    <source>
        <dbReference type="SAM" id="Phobius"/>
    </source>
</evidence>
<name>A0A9X3E1H1_9HYPH</name>
<dbReference type="GO" id="GO:0015250">
    <property type="term" value="F:water channel activity"/>
    <property type="evidence" value="ECO:0007669"/>
    <property type="project" value="TreeGrafter"/>
</dbReference>
<dbReference type="NCBIfam" id="TIGR00861">
    <property type="entry name" value="MIP"/>
    <property type="match status" value="1"/>
</dbReference>
<feature type="transmembrane region" description="Helical" evidence="9">
    <location>
        <begin position="40"/>
        <end position="61"/>
    </location>
</feature>
<dbReference type="InterPro" id="IPR022357">
    <property type="entry name" value="MIP_CS"/>
</dbReference>
<evidence type="ECO:0000256" key="4">
    <source>
        <dbReference type="ARBA" id="ARBA00022475"/>
    </source>
</evidence>
<dbReference type="EMBL" id="JAPKNK010000003">
    <property type="protein sequence ID" value="MCX5569333.1"/>
    <property type="molecule type" value="Genomic_DNA"/>
</dbReference>
<evidence type="ECO:0000256" key="6">
    <source>
        <dbReference type="ARBA" id="ARBA00022989"/>
    </source>
</evidence>
<evidence type="ECO:0000256" key="7">
    <source>
        <dbReference type="ARBA" id="ARBA00023136"/>
    </source>
</evidence>
<evidence type="ECO:0000256" key="3">
    <source>
        <dbReference type="ARBA" id="ARBA00022448"/>
    </source>
</evidence>
<evidence type="ECO:0000256" key="1">
    <source>
        <dbReference type="ARBA" id="ARBA00004651"/>
    </source>
</evidence>
<dbReference type="InterPro" id="IPR000425">
    <property type="entry name" value="MIP"/>
</dbReference>
<gene>
    <name evidence="10" type="primary">aqpZ</name>
    <name evidence="10" type="ORF">OSH07_09020</name>
</gene>
<organism evidence="10 11">
    <name type="scientific">Kaistia nematophila</name>
    <dbReference type="NCBI Taxonomy" id="2994654"/>
    <lineage>
        <taxon>Bacteria</taxon>
        <taxon>Pseudomonadati</taxon>
        <taxon>Pseudomonadota</taxon>
        <taxon>Alphaproteobacteria</taxon>
        <taxon>Hyphomicrobiales</taxon>
        <taxon>Kaistiaceae</taxon>
        <taxon>Kaistia</taxon>
    </lineage>
</organism>
<dbReference type="SUPFAM" id="SSF81338">
    <property type="entry name" value="Aquaporin-like"/>
    <property type="match status" value="1"/>
</dbReference>
<keyword evidence="7 9" id="KW-0472">Membrane</keyword>
<evidence type="ECO:0000313" key="10">
    <source>
        <dbReference type="EMBL" id="MCX5569333.1"/>
    </source>
</evidence>
<dbReference type="RefSeq" id="WP_266338307.1">
    <property type="nucleotide sequence ID" value="NZ_JAPKNK010000003.1"/>
</dbReference>
<dbReference type="PRINTS" id="PR00783">
    <property type="entry name" value="MINTRINSICP"/>
</dbReference>
<dbReference type="PANTHER" id="PTHR19139">
    <property type="entry name" value="AQUAPORIN TRANSPORTER"/>
    <property type="match status" value="1"/>
</dbReference>
<dbReference type="Gene3D" id="1.20.1080.10">
    <property type="entry name" value="Glycerol uptake facilitator protein"/>
    <property type="match status" value="1"/>
</dbReference>
<dbReference type="InterPro" id="IPR023271">
    <property type="entry name" value="Aquaporin-like"/>
</dbReference>
<feature type="transmembrane region" description="Helical" evidence="9">
    <location>
        <begin position="133"/>
        <end position="152"/>
    </location>
</feature>
<evidence type="ECO:0000313" key="11">
    <source>
        <dbReference type="Proteomes" id="UP001144805"/>
    </source>
</evidence>
<evidence type="ECO:0000256" key="8">
    <source>
        <dbReference type="RuleBase" id="RU000477"/>
    </source>
</evidence>
<feature type="transmembrane region" description="Helical" evidence="9">
    <location>
        <begin position="200"/>
        <end position="222"/>
    </location>
</feature>
<keyword evidence="11" id="KW-1185">Reference proteome</keyword>
<keyword evidence="5 8" id="KW-0812">Transmembrane</keyword>
<dbReference type="GO" id="GO:0005886">
    <property type="term" value="C:plasma membrane"/>
    <property type="evidence" value="ECO:0007669"/>
    <property type="project" value="UniProtKB-SubCell"/>
</dbReference>
<protein>
    <submittedName>
        <fullName evidence="10">Aquaporin Z</fullName>
    </submittedName>
</protein>
<dbReference type="NCBIfam" id="NF003838">
    <property type="entry name" value="PRK05420.1"/>
    <property type="match status" value="1"/>
</dbReference>